<dbReference type="EMBL" id="CP000107">
    <property type="protein sequence ID" value="AAZ68787.1"/>
    <property type="molecule type" value="Genomic_DNA"/>
</dbReference>
<name>A0ACA6AWI3_EHRCJ</name>
<evidence type="ECO:0000313" key="1">
    <source>
        <dbReference type="EMBL" id="AAZ68787.1"/>
    </source>
</evidence>
<accession>A0ACA6AWI3</accession>
<reference evidence="2" key="1">
    <citation type="journal article" date="2006" name="J. Bacteriol.">
        <title>The genome of the obligately intracellular bacterium Ehrlichia canis reveals themes of complex membrane structure and immune evasion strategies.</title>
        <authorList>
            <person name="Mavromatis K."/>
            <person name="Doyle C.K."/>
            <person name="Lykidis A."/>
            <person name="Ivanova N."/>
            <person name="Francino M.P."/>
            <person name="Chain P."/>
            <person name="Shin M."/>
            <person name="Malfatti S."/>
            <person name="Larimer F."/>
            <person name="Copeland A."/>
            <person name="Detter J.C."/>
            <person name="Land M."/>
            <person name="Richardson P.M."/>
            <person name="Yu X.J."/>
            <person name="Walker D.H."/>
            <person name="McBride J.W."/>
            <person name="Kyrpides N.C."/>
        </authorList>
    </citation>
    <scope>NUCLEOTIDE SEQUENCE [LARGE SCALE GENOMIC DNA]</scope>
    <source>
        <strain evidence="2">Jake</strain>
    </source>
</reference>
<evidence type="ECO:0000313" key="2">
    <source>
        <dbReference type="Proteomes" id="UP000000435"/>
    </source>
</evidence>
<protein>
    <submittedName>
        <fullName evidence="1">Uncharacterized protein</fullName>
    </submittedName>
</protein>
<proteinExistence type="predicted"/>
<gene>
    <name evidence="1" type="ordered locus">Ecaj_0755</name>
</gene>
<sequence>MMDEIYLAIVSVLTLIIFILMIYSILKKCRDSKKDFDVNNDSGLPVSALNISYSRIRNSVICDLKKQLKVKMKELYYSGTEFIEAKSPQHGVLMVKIGFRYVQDQIFNFIDKINNYDVYKQMLLLTRFISETEDSVLMCNSHKEILLKCDLQNMSCIRALLKNVFNLVKNIGDEEQIKLMSEYYIKLDYGLAFIVKGMSFTIKNVDILNIFCRDTRPRGNGIFYDDISFVAISLGDIENCVH</sequence>
<dbReference type="Proteomes" id="UP000000435">
    <property type="component" value="Chromosome"/>
</dbReference>
<organism evidence="1 2">
    <name type="scientific">Ehrlichia canis (strain Jake)</name>
    <dbReference type="NCBI Taxonomy" id="269484"/>
    <lineage>
        <taxon>Bacteria</taxon>
        <taxon>Pseudomonadati</taxon>
        <taxon>Pseudomonadota</taxon>
        <taxon>Alphaproteobacteria</taxon>
        <taxon>Rickettsiales</taxon>
        <taxon>Anaplasmataceae</taxon>
        <taxon>Ehrlichia</taxon>
    </lineage>
</organism>
<keyword evidence="2" id="KW-1185">Reference proteome</keyword>